<feature type="domain" description="HDOD" evidence="2">
    <location>
        <begin position="197"/>
        <end position="387"/>
    </location>
</feature>
<dbReference type="PANTHER" id="PTHR33525:SF4">
    <property type="entry name" value="CYCLIC DI-GMP PHOSPHODIESTERASE CDGJ"/>
    <property type="match status" value="1"/>
</dbReference>
<dbReference type="PANTHER" id="PTHR33525">
    <property type="match status" value="1"/>
</dbReference>
<dbReference type="PROSITE" id="PS51833">
    <property type="entry name" value="HDOD"/>
    <property type="match status" value="1"/>
</dbReference>
<feature type="domain" description="EAL" evidence="1">
    <location>
        <begin position="1"/>
        <end position="203"/>
    </location>
</feature>
<dbReference type="InterPro" id="IPR014408">
    <property type="entry name" value="dGMP_Pdiesterase_EAL/HD-GYP"/>
</dbReference>
<dbReference type="InterPro" id="IPR052340">
    <property type="entry name" value="RNase_Y/CdgJ"/>
</dbReference>
<gene>
    <name evidence="3" type="ordered locus">HCH_04444</name>
</gene>
<dbReference type="PIRSF" id="PIRSF003180">
    <property type="entry name" value="DiGMPpdiest_YuxH"/>
    <property type="match status" value="1"/>
</dbReference>
<dbReference type="Gene3D" id="1.10.3210.10">
    <property type="entry name" value="Hypothetical protein af1432"/>
    <property type="match status" value="1"/>
</dbReference>
<evidence type="ECO:0000313" key="3">
    <source>
        <dbReference type="EMBL" id="ABC31148.1"/>
    </source>
</evidence>
<dbReference type="AlphaFoldDB" id="Q2SDX6"/>
<dbReference type="InterPro" id="IPR035919">
    <property type="entry name" value="EAL_sf"/>
</dbReference>
<organism evidence="3 4">
    <name type="scientific">Hahella chejuensis (strain KCTC 2396)</name>
    <dbReference type="NCBI Taxonomy" id="349521"/>
    <lineage>
        <taxon>Bacteria</taxon>
        <taxon>Pseudomonadati</taxon>
        <taxon>Pseudomonadota</taxon>
        <taxon>Gammaproteobacteria</taxon>
        <taxon>Oceanospirillales</taxon>
        <taxon>Hahellaceae</taxon>
        <taxon>Hahella</taxon>
    </lineage>
</organism>
<dbReference type="OrthoDB" id="9804751at2"/>
<dbReference type="SUPFAM" id="SSF109604">
    <property type="entry name" value="HD-domain/PDEase-like"/>
    <property type="match status" value="1"/>
</dbReference>
<dbReference type="RefSeq" id="WP_011398215.1">
    <property type="nucleotide sequence ID" value="NC_007645.1"/>
</dbReference>
<evidence type="ECO:0000259" key="2">
    <source>
        <dbReference type="PROSITE" id="PS51833"/>
    </source>
</evidence>
<sequence length="403" mass="45313">MTVEQILLARQPIVNATKEIVAYELLFRSNEQPAEFDGNAATSQVLLNAFTEIPIAEVTGGAKAFVNFTETLLMHPPPFSKELLVIEILETIELTDEIVTAIIRLGKNGFTLALDDYIPDTKYDELLPYVSIVKLEIPAIPKERLEQTVKHLKGLNITLLAEKVETHEEFEYCRDLGCDLFQGYFFSKPEIVTGRKLAHNRMAVMELIAKVQNPALSIDQIIKTITSDPSLSVKLLQLVNSAAYRRPRTIESIHMAVMLLGISRIKSWATLLALSNIEDKPKALITIALIRARMCELIAQTMEPKAADLYFTVGLFSCLEAFFDMPMEEILNKLPLSERVSDALVKMKGKPGLALHTTLQYERCKLDIIHWNLLEKMSLTGGEISAAYRQAIFWASEQSVFRS</sequence>
<reference evidence="3 4" key="1">
    <citation type="journal article" date="2005" name="Nucleic Acids Res.">
        <title>Genomic blueprint of Hahella chejuensis, a marine microbe producing an algicidal agent.</title>
        <authorList>
            <person name="Jeong H."/>
            <person name="Yim J.H."/>
            <person name="Lee C."/>
            <person name="Choi S.-H."/>
            <person name="Park Y.K."/>
            <person name="Yoon S.H."/>
            <person name="Hur C.-G."/>
            <person name="Kang H.-Y."/>
            <person name="Kim D."/>
            <person name="Lee H.H."/>
            <person name="Park K.H."/>
            <person name="Park S.-H."/>
            <person name="Park H.-S."/>
            <person name="Lee H.K."/>
            <person name="Oh T.K."/>
            <person name="Kim J.F."/>
        </authorList>
    </citation>
    <scope>NUCLEOTIDE SEQUENCE [LARGE SCALE GENOMIC DNA]</scope>
    <source>
        <strain evidence="3 4">KCTC 2396</strain>
    </source>
</reference>
<dbReference type="SUPFAM" id="SSF141868">
    <property type="entry name" value="EAL domain-like"/>
    <property type="match status" value="1"/>
</dbReference>
<dbReference type="eggNOG" id="COG3434">
    <property type="taxonomic scope" value="Bacteria"/>
</dbReference>
<dbReference type="STRING" id="349521.HCH_04444"/>
<protein>
    <submittedName>
        <fullName evidence="3">Predicted signal transduction protein containing EAL and modified HD-GYP domains</fullName>
    </submittedName>
</protein>
<dbReference type="CDD" id="cd01948">
    <property type="entry name" value="EAL"/>
    <property type="match status" value="1"/>
</dbReference>
<dbReference type="Pfam" id="PF08668">
    <property type="entry name" value="HDOD"/>
    <property type="match status" value="1"/>
</dbReference>
<accession>Q2SDX6</accession>
<dbReference type="PROSITE" id="PS50883">
    <property type="entry name" value="EAL"/>
    <property type="match status" value="1"/>
</dbReference>
<keyword evidence="4" id="KW-1185">Reference proteome</keyword>
<dbReference type="HOGENOM" id="CLU_044951_2_0_6"/>
<dbReference type="KEGG" id="hch:HCH_04444"/>
<evidence type="ECO:0000313" key="4">
    <source>
        <dbReference type="Proteomes" id="UP000000238"/>
    </source>
</evidence>
<proteinExistence type="predicted"/>
<dbReference type="InterPro" id="IPR013976">
    <property type="entry name" value="HDOD"/>
</dbReference>
<dbReference type="EMBL" id="CP000155">
    <property type="protein sequence ID" value="ABC31148.1"/>
    <property type="molecule type" value="Genomic_DNA"/>
</dbReference>
<dbReference type="Proteomes" id="UP000000238">
    <property type="component" value="Chromosome"/>
</dbReference>
<dbReference type="Pfam" id="PF00563">
    <property type="entry name" value="EAL"/>
    <property type="match status" value="1"/>
</dbReference>
<dbReference type="Gene3D" id="3.20.20.450">
    <property type="entry name" value="EAL domain"/>
    <property type="match status" value="1"/>
</dbReference>
<name>Q2SDX6_HAHCH</name>
<evidence type="ECO:0000259" key="1">
    <source>
        <dbReference type="PROSITE" id="PS50883"/>
    </source>
</evidence>
<dbReference type="InterPro" id="IPR001633">
    <property type="entry name" value="EAL_dom"/>
</dbReference>
<dbReference type="SMART" id="SM00052">
    <property type="entry name" value="EAL"/>
    <property type="match status" value="1"/>
</dbReference>